<dbReference type="RefSeq" id="WP_191594097.1">
    <property type="nucleotide sequence ID" value="NZ_JACYFC010000002.1"/>
</dbReference>
<evidence type="ECO:0000313" key="3">
    <source>
        <dbReference type="Proteomes" id="UP000604161"/>
    </source>
</evidence>
<dbReference type="Proteomes" id="UP000604161">
    <property type="component" value="Unassembled WGS sequence"/>
</dbReference>
<protein>
    <submittedName>
        <fullName evidence="2">Uncharacterized protein</fullName>
    </submittedName>
</protein>
<feature type="signal peptide" evidence="1">
    <location>
        <begin position="1"/>
        <end position="21"/>
    </location>
</feature>
<keyword evidence="3" id="KW-1185">Reference proteome</keyword>
<evidence type="ECO:0000313" key="2">
    <source>
        <dbReference type="EMBL" id="MBD5770717.1"/>
    </source>
</evidence>
<reference evidence="2 3" key="1">
    <citation type="submission" date="2020-09" db="EMBL/GenBank/DDBJ databases">
        <title>Marinomonas sp. nov., isolated from the cysticercosis algae of Qingdao, China.</title>
        <authorList>
            <person name="Sun X."/>
        </authorList>
    </citation>
    <scope>NUCLEOTIDE SEQUENCE [LARGE SCALE GENOMIC DNA]</scope>
    <source>
        <strain evidence="2 3">SM2066</strain>
    </source>
</reference>
<organism evidence="2 3">
    <name type="scientific">Marinomonas colpomeniae</name>
    <dbReference type="NCBI Taxonomy" id="2774408"/>
    <lineage>
        <taxon>Bacteria</taxon>
        <taxon>Pseudomonadati</taxon>
        <taxon>Pseudomonadota</taxon>
        <taxon>Gammaproteobacteria</taxon>
        <taxon>Oceanospirillales</taxon>
        <taxon>Oceanospirillaceae</taxon>
        <taxon>Marinomonas</taxon>
    </lineage>
</organism>
<proteinExistence type="predicted"/>
<dbReference type="EMBL" id="JACYFC010000002">
    <property type="protein sequence ID" value="MBD5770717.1"/>
    <property type="molecule type" value="Genomic_DNA"/>
</dbReference>
<accession>A0ABR8P076</accession>
<gene>
    <name evidence="2" type="ORF">IF202_06605</name>
</gene>
<keyword evidence="1" id="KW-0732">Signal</keyword>
<evidence type="ECO:0000256" key="1">
    <source>
        <dbReference type="SAM" id="SignalP"/>
    </source>
</evidence>
<comment type="caution">
    <text evidence="2">The sequence shown here is derived from an EMBL/GenBank/DDBJ whole genome shotgun (WGS) entry which is preliminary data.</text>
</comment>
<sequence length="151" mass="16737">MKNYKNIVFIISLISSPLLMAESLSINSIHSCLALVDFVNSKVKGANDTYSSDEKELIHKGLSGYSEYLDKDVINPKLLKLYGGNASQAKLMKKLFSRQQGTFTQYLDDRYSEKKLLTDYAVGIQECSVKTGSQGDVALALKKAINTMAKK</sequence>
<name>A0ABR8P076_9GAMM</name>
<feature type="chain" id="PRO_5047366564" evidence="1">
    <location>
        <begin position="22"/>
        <end position="151"/>
    </location>
</feature>